<evidence type="ECO:0000256" key="8">
    <source>
        <dbReference type="ARBA" id="ARBA00023136"/>
    </source>
</evidence>
<dbReference type="InterPro" id="IPR024744">
    <property type="entry name" value="CSS-motif_dom"/>
</dbReference>
<accession>A0A1S2D2W1</accession>
<keyword evidence="4" id="KW-0973">c-di-GMP</keyword>
<dbReference type="GO" id="GO:0071111">
    <property type="term" value="F:cyclic-guanylate-specific phosphodiesterase activity"/>
    <property type="evidence" value="ECO:0007669"/>
    <property type="project" value="UniProtKB-EC"/>
</dbReference>
<keyword evidence="6" id="KW-0378">Hydrolase</keyword>
<evidence type="ECO:0000259" key="11">
    <source>
        <dbReference type="PROSITE" id="PS50883"/>
    </source>
</evidence>
<feature type="domain" description="EAL" evidence="11">
    <location>
        <begin position="258"/>
        <end position="512"/>
    </location>
</feature>
<evidence type="ECO:0000256" key="1">
    <source>
        <dbReference type="ARBA" id="ARBA00004651"/>
    </source>
</evidence>
<dbReference type="EMBL" id="MKFU01000005">
    <property type="protein sequence ID" value="OHY94719.1"/>
    <property type="molecule type" value="Genomic_DNA"/>
</dbReference>
<dbReference type="InterPro" id="IPR001633">
    <property type="entry name" value="EAL_dom"/>
</dbReference>
<reference evidence="12 13" key="1">
    <citation type="submission" date="2016-09" db="EMBL/GenBank/DDBJ databases">
        <title>Draft Genome Sequence of Aeromonas sobria Strain 08005, Isolated from Sick Rana catesbeiana.</title>
        <authorList>
            <person name="Yang Q."/>
        </authorList>
    </citation>
    <scope>NUCLEOTIDE SEQUENCE [LARGE SCALE GENOMIC DNA]</scope>
    <source>
        <strain evidence="12 13">08005</strain>
    </source>
</reference>
<dbReference type="PANTHER" id="PTHR33121:SF80">
    <property type="entry name" value="CYCLIC DI-GMP PHOSPHODIESTERASE PDEL"/>
    <property type="match status" value="1"/>
</dbReference>
<dbReference type="OrthoDB" id="675397at2"/>
<proteinExistence type="predicted"/>
<dbReference type="SUPFAM" id="SSF141868">
    <property type="entry name" value="EAL domain-like"/>
    <property type="match status" value="1"/>
</dbReference>
<keyword evidence="7 10" id="KW-1133">Transmembrane helix</keyword>
<dbReference type="InterPro" id="IPR050706">
    <property type="entry name" value="Cyclic-di-GMP_PDE-like"/>
</dbReference>
<evidence type="ECO:0000256" key="5">
    <source>
        <dbReference type="ARBA" id="ARBA00022692"/>
    </source>
</evidence>
<evidence type="ECO:0000256" key="4">
    <source>
        <dbReference type="ARBA" id="ARBA00022636"/>
    </source>
</evidence>
<feature type="transmembrane region" description="Helical" evidence="10">
    <location>
        <begin position="235"/>
        <end position="255"/>
    </location>
</feature>
<feature type="transmembrane region" description="Helical" evidence="10">
    <location>
        <begin position="12"/>
        <end position="33"/>
    </location>
</feature>
<dbReference type="Pfam" id="PF12792">
    <property type="entry name" value="CSS-motif"/>
    <property type="match status" value="1"/>
</dbReference>
<evidence type="ECO:0000313" key="12">
    <source>
        <dbReference type="EMBL" id="OHY94719.1"/>
    </source>
</evidence>
<dbReference type="GeneID" id="58921567"/>
<dbReference type="PANTHER" id="PTHR33121">
    <property type="entry name" value="CYCLIC DI-GMP PHOSPHODIESTERASE PDEF"/>
    <property type="match status" value="1"/>
</dbReference>
<dbReference type="FunFam" id="3.20.20.450:FF:000001">
    <property type="entry name" value="Cyclic di-GMP phosphodiesterase yahA"/>
    <property type="match status" value="1"/>
</dbReference>
<dbReference type="SMART" id="SM00052">
    <property type="entry name" value="EAL"/>
    <property type="match status" value="1"/>
</dbReference>
<keyword evidence="5 10" id="KW-0812">Transmembrane</keyword>
<evidence type="ECO:0000256" key="6">
    <source>
        <dbReference type="ARBA" id="ARBA00022801"/>
    </source>
</evidence>
<dbReference type="PROSITE" id="PS50883">
    <property type="entry name" value="EAL"/>
    <property type="match status" value="1"/>
</dbReference>
<dbReference type="AlphaFoldDB" id="A0A1S2D2W1"/>
<dbReference type="InterPro" id="IPR035919">
    <property type="entry name" value="EAL_sf"/>
</dbReference>
<dbReference type="Proteomes" id="UP000179934">
    <property type="component" value="Unassembled WGS sequence"/>
</dbReference>
<evidence type="ECO:0000313" key="13">
    <source>
        <dbReference type="Proteomes" id="UP000179934"/>
    </source>
</evidence>
<dbReference type="GO" id="GO:0005886">
    <property type="term" value="C:plasma membrane"/>
    <property type="evidence" value="ECO:0007669"/>
    <property type="project" value="UniProtKB-SubCell"/>
</dbReference>
<gene>
    <name evidence="12" type="ORF">BJD16_09810</name>
</gene>
<name>A0A1S2D2W1_AERSO</name>
<sequence>MFLFRLDLSQTRLRFGATLLVFALPLLAGSWIINSNYVQDLKADSSASAHKARALLEAMLDHAEQANREVLPLVNAPCAENKLVLRTKVALEPFLRSVNLVRDGIINCTSLFGEANDADDGSIYTGRKLLLMSGNRVRQNHPLLVVRTEQGRDAALSAIDSTQLSFMLSLSGQSSELFLQVGSARLDESGRYLSDPPKLHRSTGLVLSSSHYPFTIHAGYSLPRYWQSVWEARRIALLWLGGSSFLLAWAVWWILGRPGSPTDELRRALRAREFVPYLQPLVASNGGRMTGAEVLMRWQHATEGMIRPDLFIPQAEESGLIVPMTNQIIQRVASQLSRVQEQLPDGFHLSFNISAAHCHDFALLAECRAFLGHFVPGKVVLVLELTERELLMSDPQTLSLFRQLDEMGVKLAIDDFGTGHSSLAYLQQFHVDYLKIDKSFIARIGTESLSEHIVDNVIDLATRLGLALVAEGVETERQADYLRAKGVDYLQGYLFARPMPLRQFCEELLPEEAQTRQPDGVRSISNAT</sequence>
<evidence type="ECO:0000256" key="3">
    <source>
        <dbReference type="ARBA" id="ARBA00022475"/>
    </source>
</evidence>
<comment type="caution">
    <text evidence="12">The sequence shown here is derived from an EMBL/GenBank/DDBJ whole genome shotgun (WGS) entry which is preliminary data.</text>
</comment>
<evidence type="ECO:0000256" key="10">
    <source>
        <dbReference type="SAM" id="Phobius"/>
    </source>
</evidence>
<organism evidence="12 13">
    <name type="scientific">Aeromonas sobria</name>
    <dbReference type="NCBI Taxonomy" id="646"/>
    <lineage>
        <taxon>Bacteria</taxon>
        <taxon>Pseudomonadati</taxon>
        <taxon>Pseudomonadota</taxon>
        <taxon>Gammaproteobacteria</taxon>
        <taxon>Aeromonadales</taxon>
        <taxon>Aeromonadaceae</taxon>
        <taxon>Aeromonas</taxon>
    </lineage>
</organism>
<dbReference type="STRING" id="646.BJD16_09810"/>
<dbReference type="CDD" id="cd01948">
    <property type="entry name" value="EAL"/>
    <property type="match status" value="1"/>
</dbReference>
<dbReference type="Gene3D" id="3.20.20.450">
    <property type="entry name" value="EAL domain"/>
    <property type="match status" value="1"/>
</dbReference>
<evidence type="ECO:0000256" key="7">
    <source>
        <dbReference type="ARBA" id="ARBA00022989"/>
    </source>
</evidence>
<comment type="catalytic activity">
    <reaction evidence="9">
        <text>3',3'-c-di-GMP + H2O = 5'-phosphoguanylyl(3'-&gt;5')guanosine + H(+)</text>
        <dbReference type="Rhea" id="RHEA:24902"/>
        <dbReference type="ChEBI" id="CHEBI:15377"/>
        <dbReference type="ChEBI" id="CHEBI:15378"/>
        <dbReference type="ChEBI" id="CHEBI:58754"/>
        <dbReference type="ChEBI" id="CHEBI:58805"/>
        <dbReference type="EC" id="3.1.4.52"/>
    </reaction>
</comment>
<dbReference type="Pfam" id="PF00563">
    <property type="entry name" value="EAL"/>
    <property type="match status" value="1"/>
</dbReference>
<evidence type="ECO:0000256" key="2">
    <source>
        <dbReference type="ARBA" id="ARBA00012282"/>
    </source>
</evidence>
<keyword evidence="3" id="KW-1003">Cell membrane</keyword>
<evidence type="ECO:0000256" key="9">
    <source>
        <dbReference type="ARBA" id="ARBA00034290"/>
    </source>
</evidence>
<dbReference type="RefSeq" id="WP_042019543.1">
    <property type="nucleotide sequence ID" value="NZ_CDBW01000013.1"/>
</dbReference>
<protein>
    <recommendedName>
        <fullName evidence="2">cyclic-guanylate-specific phosphodiesterase</fullName>
        <ecNumber evidence="2">3.1.4.52</ecNumber>
    </recommendedName>
</protein>
<comment type="subcellular location">
    <subcellularLocation>
        <location evidence="1">Cell membrane</location>
        <topology evidence="1">Multi-pass membrane protein</topology>
    </subcellularLocation>
</comment>
<keyword evidence="8 10" id="KW-0472">Membrane</keyword>
<dbReference type="EC" id="3.1.4.52" evidence="2"/>